<dbReference type="InterPro" id="IPR001107">
    <property type="entry name" value="Band_7"/>
</dbReference>
<dbReference type="Proteomes" id="UP000039865">
    <property type="component" value="Unassembled WGS sequence"/>
</dbReference>
<gene>
    <name evidence="3" type="primary">Contig5600.g5995</name>
    <name evidence="3" type="ORF">STYLEM_11599</name>
</gene>
<keyword evidence="4" id="KW-1185">Reference proteome</keyword>
<evidence type="ECO:0000313" key="4">
    <source>
        <dbReference type="Proteomes" id="UP000039865"/>
    </source>
</evidence>
<dbReference type="AlphaFoldDB" id="A0A078AL08"/>
<dbReference type="InParanoid" id="A0A078AL08"/>
<feature type="coiled-coil region" evidence="1">
    <location>
        <begin position="142"/>
        <end position="179"/>
    </location>
</feature>
<name>A0A078AL08_STYLE</name>
<sequence>MHQFMISNFGMKYKTLDYHVTGEIYGSGRHFSGIATDFIQYPSRIVVFLFSDDDGADYKKLSAWTINGQTIFLEMSFFAKFINRDKISDFFFEFGSQWKGYFVRMALAKIKETTTQFQELDFYNKRAIINDYLTKELSQLFLNQSNNALNVTEVQLRKIELEEDLEDAVEDKLIELQSQRKWIINQNISIIKKETELIQQYAQNNITVIYAQATANATLIKARAEANAINTEYVGYANAFKLLKDFVGFTDTNAWISIMFAEMLTKLTDQTRLNLGFTSDRQIASLYSLI</sequence>
<organism evidence="3 4">
    <name type="scientific">Stylonychia lemnae</name>
    <name type="common">Ciliate</name>
    <dbReference type="NCBI Taxonomy" id="5949"/>
    <lineage>
        <taxon>Eukaryota</taxon>
        <taxon>Sar</taxon>
        <taxon>Alveolata</taxon>
        <taxon>Ciliophora</taxon>
        <taxon>Intramacronucleata</taxon>
        <taxon>Spirotrichea</taxon>
        <taxon>Stichotrichia</taxon>
        <taxon>Sporadotrichida</taxon>
        <taxon>Oxytrichidae</taxon>
        <taxon>Stylonychinae</taxon>
        <taxon>Stylonychia</taxon>
    </lineage>
</organism>
<accession>A0A078AL08</accession>
<dbReference type="Pfam" id="PF01145">
    <property type="entry name" value="Band_7"/>
    <property type="match status" value="1"/>
</dbReference>
<feature type="domain" description="Band 7" evidence="2">
    <location>
        <begin position="14"/>
        <end position="179"/>
    </location>
</feature>
<evidence type="ECO:0000259" key="2">
    <source>
        <dbReference type="Pfam" id="PF01145"/>
    </source>
</evidence>
<dbReference type="OMA" id="AINTEYV"/>
<evidence type="ECO:0000313" key="3">
    <source>
        <dbReference type="EMBL" id="CDW82566.1"/>
    </source>
</evidence>
<keyword evidence="1" id="KW-0175">Coiled coil</keyword>
<proteinExistence type="predicted"/>
<dbReference type="OrthoDB" id="438496at2759"/>
<dbReference type="EMBL" id="CCKQ01011034">
    <property type="protein sequence ID" value="CDW82566.1"/>
    <property type="molecule type" value="Genomic_DNA"/>
</dbReference>
<evidence type="ECO:0000256" key="1">
    <source>
        <dbReference type="SAM" id="Coils"/>
    </source>
</evidence>
<protein>
    <recommendedName>
        <fullName evidence="2">Band 7 domain-containing protein</fullName>
    </recommendedName>
</protein>
<reference evidence="3 4" key="1">
    <citation type="submission" date="2014-06" db="EMBL/GenBank/DDBJ databases">
        <authorList>
            <person name="Swart Estienne"/>
        </authorList>
    </citation>
    <scope>NUCLEOTIDE SEQUENCE [LARGE SCALE GENOMIC DNA]</scope>
    <source>
        <strain evidence="3 4">130c</strain>
    </source>
</reference>